<accession>A0A8H5HS75</accession>
<dbReference type="Proteomes" id="UP000565441">
    <property type="component" value="Unassembled WGS sequence"/>
</dbReference>
<dbReference type="EMBL" id="JAACJP010000001">
    <property type="protein sequence ID" value="KAF5388286.1"/>
    <property type="molecule type" value="Genomic_DNA"/>
</dbReference>
<proteinExistence type="predicted"/>
<sequence length="312" mass="35105">MLRQLAGTRRHVLKPMPCSYYSYRNYTTARRQVRHIGTLHPQLIQSNDFVDLSNTSYPKLRTGLSTDRIWGCSQAGGFPSGSRGFLYYRPSEFPLDPGEIRLRVTNDANPSSFTNGRDLLQPEGYPWCTKVPTLASQSIYVGIRGLLVRDGLVSEAAIRRCASIGRVNMRPSQLYTLEQPFHIDLSRTSTRISVINGDEKSFVDLHSLTVDQRSVFGEIAPYNGHIMARFEISTLPQHQSSPTLVLRILEFLTPVKCVIPAYDYHIQEPTVGAFYAFAGSLYTIRLARKSKKNKALRTLLPTSLAADIPPRL</sequence>
<protein>
    <submittedName>
        <fullName evidence="1">Uncharacterized protein</fullName>
    </submittedName>
</protein>
<comment type="caution">
    <text evidence="1">The sequence shown here is derived from an EMBL/GenBank/DDBJ whole genome shotgun (WGS) entry which is preliminary data.</text>
</comment>
<reference evidence="1 2" key="1">
    <citation type="journal article" date="2020" name="ISME J.">
        <title>Uncovering the hidden diversity of litter-decomposition mechanisms in mushroom-forming fungi.</title>
        <authorList>
            <person name="Floudas D."/>
            <person name="Bentzer J."/>
            <person name="Ahren D."/>
            <person name="Johansson T."/>
            <person name="Persson P."/>
            <person name="Tunlid A."/>
        </authorList>
    </citation>
    <scope>NUCLEOTIDE SEQUENCE [LARGE SCALE GENOMIC DNA]</scope>
    <source>
        <strain evidence="1 2">CBS 661.87</strain>
    </source>
</reference>
<name>A0A8H5HS75_9AGAR</name>
<evidence type="ECO:0000313" key="2">
    <source>
        <dbReference type="Proteomes" id="UP000565441"/>
    </source>
</evidence>
<keyword evidence="2" id="KW-1185">Reference proteome</keyword>
<dbReference type="OrthoDB" id="2750929at2759"/>
<gene>
    <name evidence="1" type="ORF">D9615_000824</name>
</gene>
<dbReference type="AlphaFoldDB" id="A0A8H5HS75"/>
<organism evidence="1 2">
    <name type="scientific">Tricholomella constricta</name>
    <dbReference type="NCBI Taxonomy" id="117010"/>
    <lineage>
        <taxon>Eukaryota</taxon>
        <taxon>Fungi</taxon>
        <taxon>Dikarya</taxon>
        <taxon>Basidiomycota</taxon>
        <taxon>Agaricomycotina</taxon>
        <taxon>Agaricomycetes</taxon>
        <taxon>Agaricomycetidae</taxon>
        <taxon>Agaricales</taxon>
        <taxon>Tricholomatineae</taxon>
        <taxon>Lyophyllaceae</taxon>
        <taxon>Tricholomella</taxon>
    </lineage>
</organism>
<evidence type="ECO:0000313" key="1">
    <source>
        <dbReference type="EMBL" id="KAF5388286.1"/>
    </source>
</evidence>